<organism evidence="2 3">
    <name type="scientific">Flavobacterium nackdongense</name>
    <dbReference type="NCBI Taxonomy" id="2547394"/>
    <lineage>
        <taxon>Bacteria</taxon>
        <taxon>Pseudomonadati</taxon>
        <taxon>Bacteroidota</taxon>
        <taxon>Flavobacteriia</taxon>
        <taxon>Flavobacteriales</taxon>
        <taxon>Flavobacteriaceae</taxon>
        <taxon>Flavobacterium</taxon>
    </lineage>
</organism>
<keyword evidence="3" id="KW-1185">Reference proteome</keyword>
<accession>A0A4P6Y6U8</accession>
<proteinExistence type="predicted"/>
<keyword evidence="1" id="KW-1133">Transmembrane helix</keyword>
<evidence type="ECO:0000313" key="3">
    <source>
        <dbReference type="Proteomes" id="UP000291124"/>
    </source>
</evidence>
<dbReference type="KEGG" id="fnk:E1750_05120"/>
<dbReference type="RefSeq" id="WP_133275739.1">
    <property type="nucleotide sequence ID" value="NZ_CP037933.1"/>
</dbReference>
<dbReference type="AlphaFoldDB" id="A0A4P6Y6U8"/>
<name>A0A4P6Y6U8_9FLAO</name>
<dbReference type="EMBL" id="CP037933">
    <property type="protein sequence ID" value="QBN18211.1"/>
    <property type="molecule type" value="Genomic_DNA"/>
</dbReference>
<dbReference type="Proteomes" id="UP000291124">
    <property type="component" value="Chromosome"/>
</dbReference>
<evidence type="ECO:0000256" key="1">
    <source>
        <dbReference type="SAM" id="Phobius"/>
    </source>
</evidence>
<protein>
    <submittedName>
        <fullName evidence="2">Uncharacterized protein</fullName>
    </submittedName>
</protein>
<feature type="transmembrane region" description="Helical" evidence="1">
    <location>
        <begin position="36"/>
        <end position="56"/>
    </location>
</feature>
<keyword evidence="1" id="KW-0812">Transmembrane</keyword>
<keyword evidence="1" id="KW-0472">Membrane</keyword>
<dbReference type="OrthoDB" id="1179771at2"/>
<sequence length="78" mass="8904">MTKLQVRAFLYQLGCFGILFVLFRFLLGNYTHLEGIWVSLTAFVIGTILAPQFKAAKTKEGEKLFMSWIFIKGIKEIG</sequence>
<gene>
    <name evidence="2" type="ORF">E1750_05120</name>
</gene>
<evidence type="ECO:0000313" key="2">
    <source>
        <dbReference type="EMBL" id="QBN18211.1"/>
    </source>
</evidence>
<feature type="transmembrane region" description="Helical" evidence="1">
    <location>
        <begin position="9"/>
        <end position="30"/>
    </location>
</feature>
<reference evidence="3" key="1">
    <citation type="submission" date="2019-03" db="EMBL/GenBank/DDBJ databases">
        <title>Flavobacterium sp.</title>
        <authorList>
            <person name="Kim H."/>
        </authorList>
    </citation>
    <scope>NUCLEOTIDE SEQUENCE [LARGE SCALE GENOMIC DNA]</scope>
    <source>
        <strain evidence="3">GS13</strain>
    </source>
</reference>